<dbReference type="RefSeq" id="XP_060364154.1">
    <property type="nucleotide sequence ID" value="XM_060508431.1"/>
</dbReference>
<reference evidence="2" key="1">
    <citation type="submission" date="2021-12" db="EMBL/GenBank/DDBJ databases">
        <title>Comparative genomics, transcriptomics and evolutionary studies reveal genomic signatures of adaptation to plant cell wall in hemibiotrophic fungi.</title>
        <authorList>
            <consortium name="DOE Joint Genome Institute"/>
            <person name="Baroncelli R."/>
            <person name="Diaz J.F."/>
            <person name="Benocci T."/>
            <person name="Peng M."/>
            <person name="Battaglia E."/>
            <person name="Haridas S."/>
            <person name="Andreopoulos W."/>
            <person name="Labutti K."/>
            <person name="Pangilinan J."/>
            <person name="Floch G.L."/>
            <person name="Makela M.R."/>
            <person name="Henrissat B."/>
            <person name="Grigoriev I.V."/>
            <person name="Crouch J.A."/>
            <person name="De Vries R.P."/>
            <person name="Sukno S.A."/>
            <person name="Thon M.R."/>
        </authorList>
    </citation>
    <scope>NUCLEOTIDE SEQUENCE</scope>
    <source>
        <strain evidence="2">CBS 112980</strain>
    </source>
</reference>
<name>A0AAD8ULQ9_GLOAC</name>
<keyword evidence="1" id="KW-0812">Transmembrane</keyword>
<dbReference type="GeneID" id="85392330"/>
<dbReference type="EMBL" id="JAHMHS010000056">
    <property type="protein sequence ID" value="KAK1724099.1"/>
    <property type="molecule type" value="Genomic_DNA"/>
</dbReference>
<gene>
    <name evidence="2" type="ORF">BDZ83DRAFT_624172</name>
</gene>
<evidence type="ECO:0000313" key="2">
    <source>
        <dbReference type="EMBL" id="KAK1724099.1"/>
    </source>
</evidence>
<protein>
    <submittedName>
        <fullName evidence="2">Uncharacterized protein</fullName>
    </submittedName>
</protein>
<accession>A0AAD8ULQ9</accession>
<organism evidence="2 3">
    <name type="scientific">Glomerella acutata</name>
    <name type="common">Colletotrichum acutatum</name>
    <dbReference type="NCBI Taxonomy" id="27357"/>
    <lineage>
        <taxon>Eukaryota</taxon>
        <taxon>Fungi</taxon>
        <taxon>Dikarya</taxon>
        <taxon>Ascomycota</taxon>
        <taxon>Pezizomycotina</taxon>
        <taxon>Sordariomycetes</taxon>
        <taxon>Hypocreomycetidae</taxon>
        <taxon>Glomerellales</taxon>
        <taxon>Glomerellaceae</taxon>
        <taxon>Colletotrichum</taxon>
        <taxon>Colletotrichum acutatum species complex</taxon>
    </lineage>
</organism>
<keyword evidence="1" id="KW-1133">Transmembrane helix</keyword>
<comment type="caution">
    <text evidence="2">The sequence shown here is derived from an EMBL/GenBank/DDBJ whole genome shotgun (WGS) entry which is preliminary data.</text>
</comment>
<feature type="transmembrane region" description="Helical" evidence="1">
    <location>
        <begin position="16"/>
        <end position="33"/>
    </location>
</feature>
<keyword evidence="1" id="KW-0472">Membrane</keyword>
<sequence>MCVSGDYSSYPLVPSMYLHALGLLVGVVSDVNVTKSISNLCRRILRSPKIWTKHNGACLSGHKT</sequence>
<dbReference type="AlphaFoldDB" id="A0AAD8ULQ9"/>
<dbReference type="Proteomes" id="UP001244207">
    <property type="component" value="Unassembled WGS sequence"/>
</dbReference>
<proteinExistence type="predicted"/>
<keyword evidence="3" id="KW-1185">Reference proteome</keyword>
<evidence type="ECO:0000313" key="3">
    <source>
        <dbReference type="Proteomes" id="UP001244207"/>
    </source>
</evidence>
<evidence type="ECO:0000256" key="1">
    <source>
        <dbReference type="SAM" id="Phobius"/>
    </source>
</evidence>